<sequence length="73" mass="8384">MSKAIKFMVSRISRKVKISRDAVERALSRPRRNRRQPRKKPAMTERVARLLLCKAASADNTVVYLKEEPVCTA</sequence>
<organism evidence="2 3">
    <name type="scientific">Phytophthora fragariae</name>
    <dbReference type="NCBI Taxonomy" id="53985"/>
    <lineage>
        <taxon>Eukaryota</taxon>
        <taxon>Sar</taxon>
        <taxon>Stramenopiles</taxon>
        <taxon>Oomycota</taxon>
        <taxon>Peronosporomycetes</taxon>
        <taxon>Peronosporales</taxon>
        <taxon>Peronosporaceae</taxon>
        <taxon>Phytophthora</taxon>
    </lineage>
</organism>
<accession>A0A6A3LDT4</accession>
<feature type="region of interest" description="Disordered" evidence="1">
    <location>
        <begin position="21"/>
        <end position="43"/>
    </location>
</feature>
<evidence type="ECO:0000313" key="3">
    <source>
        <dbReference type="Proteomes" id="UP000460718"/>
    </source>
</evidence>
<name>A0A6A3LDT4_9STRA</name>
<gene>
    <name evidence="2" type="ORF">PF011_g6649</name>
</gene>
<comment type="caution">
    <text evidence="2">The sequence shown here is derived from an EMBL/GenBank/DDBJ whole genome shotgun (WGS) entry which is preliminary data.</text>
</comment>
<reference evidence="2 3" key="1">
    <citation type="submission" date="2018-09" db="EMBL/GenBank/DDBJ databases">
        <title>Genomic investigation of the strawberry pathogen Phytophthora fragariae indicates pathogenicity is determined by transcriptional variation in three key races.</title>
        <authorList>
            <person name="Adams T.M."/>
            <person name="Armitage A.D."/>
            <person name="Sobczyk M.K."/>
            <person name="Bates H.J."/>
            <person name="Dunwell J.M."/>
            <person name="Nellist C.F."/>
            <person name="Harrison R.J."/>
        </authorList>
    </citation>
    <scope>NUCLEOTIDE SEQUENCE [LARGE SCALE GENOMIC DNA]</scope>
    <source>
        <strain evidence="2 3">SCRP245</strain>
    </source>
</reference>
<feature type="compositionally biased region" description="Basic residues" evidence="1">
    <location>
        <begin position="28"/>
        <end position="41"/>
    </location>
</feature>
<proteinExistence type="predicted"/>
<dbReference type="EMBL" id="QXFW01000283">
    <property type="protein sequence ID" value="KAE9017561.1"/>
    <property type="molecule type" value="Genomic_DNA"/>
</dbReference>
<evidence type="ECO:0000256" key="1">
    <source>
        <dbReference type="SAM" id="MobiDB-lite"/>
    </source>
</evidence>
<dbReference type="Proteomes" id="UP000460718">
    <property type="component" value="Unassembled WGS sequence"/>
</dbReference>
<dbReference type="AlphaFoldDB" id="A0A6A3LDT4"/>
<evidence type="ECO:0000313" key="2">
    <source>
        <dbReference type="EMBL" id="KAE9017561.1"/>
    </source>
</evidence>
<protein>
    <submittedName>
        <fullName evidence="2">Uncharacterized protein</fullName>
    </submittedName>
</protein>